<sequence length="143" mass="16157">MSDPADIHSGTIPESYVEILEKKAFGHVATLESDGWAQVTPVWVDHDDGEALLFNTLEGRKKERNMREDPRVTVSVTDPDDPYRYLSIRGEATMTEEGADDHIDMLAEKYMDVEEYPYRDGEEGSRVIVRVPADRVVTRGGNE</sequence>
<protein>
    <submittedName>
        <fullName evidence="3">PPOX class F420-dependent oxidoreductase</fullName>
        <ecNumber evidence="3">1.-.-.-</ecNumber>
    </submittedName>
</protein>
<dbReference type="InterPro" id="IPR019920">
    <property type="entry name" value="F420-binding_dom_put"/>
</dbReference>
<dbReference type="RefSeq" id="WP_114576887.1">
    <property type="nucleotide sequence ID" value="NZ_JAIVEF010000002.1"/>
</dbReference>
<dbReference type="AlphaFoldDB" id="A0ABD5QDC7"/>
<accession>A0ABD5QDC7</accession>
<evidence type="ECO:0000259" key="2">
    <source>
        <dbReference type="Pfam" id="PF01243"/>
    </source>
</evidence>
<evidence type="ECO:0000313" key="4">
    <source>
        <dbReference type="Proteomes" id="UP001595925"/>
    </source>
</evidence>
<dbReference type="PANTHER" id="PTHR35176">
    <property type="entry name" value="HEME OXYGENASE HI_0854-RELATED"/>
    <property type="match status" value="1"/>
</dbReference>
<dbReference type="SUPFAM" id="SSF50475">
    <property type="entry name" value="FMN-binding split barrel"/>
    <property type="match status" value="1"/>
</dbReference>
<comment type="caution">
    <text evidence="3">The sequence shown here is derived from an EMBL/GenBank/DDBJ whole genome shotgun (WGS) entry which is preliminary data.</text>
</comment>
<dbReference type="NCBIfam" id="TIGR03618">
    <property type="entry name" value="Rv1155_F420"/>
    <property type="match status" value="1"/>
</dbReference>
<dbReference type="EMBL" id="JBHSJG010000029">
    <property type="protein sequence ID" value="MFC4987728.1"/>
    <property type="molecule type" value="Genomic_DNA"/>
</dbReference>
<keyword evidence="4" id="KW-1185">Reference proteome</keyword>
<dbReference type="InterPro" id="IPR012349">
    <property type="entry name" value="Split_barrel_FMN-bd"/>
</dbReference>
<dbReference type="InterPro" id="IPR052019">
    <property type="entry name" value="F420H2_bilvrd_red/Heme_oxyg"/>
</dbReference>
<keyword evidence="1 3" id="KW-0560">Oxidoreductase</keyword>
<feature type="domain" description="Pyridoxamine 5'-phosphate oxidase N-terminal" evidence="2">
    <location>
        <begin position="13"/>
        <end position="134"/>
    </location>
</feature>
<reference evidence="3 4" key="1">
    <citation type="journal article" date="2019" name="Int. J. Syst. Evol. Microbiol.">
        <title>The Global Catalogue of Microorganisms (GCM) 10K type strain sequencing project: providing services to taxonomists for standard genome sequencing and annotation.</title>
        <authorList>
            <consortium name="The Broad Institute Genomics Platform"/>
            <consortium name="The Broad Institute Genome Sequencing Center for Infectious Disease"/>
            <person name="Wu L."/>
            <person name="Ma J."/>
        </authorList>
    </citation>
    <scope>NUCLEOTIDE SEQUENCE [LARGE SCALE GENOMIC DNA]</scope>
    <source>
        <strain evidence="3 4">CGMCC 1.15824</strain>
    </source>
</reference>
<dbReference type="PANTHER" id="PTHR35176:SF6">
    <property type="entry name" value="HEME OXYGENASE HI_0854-RELATED"/>
    <property type="match status" value="1"/>
</dbReference>
<evidence type="ECO:0000256" key="1">
    <source>
        <dbReference type="ARBA" id="ARBA00023002"/>
    </source>
</evidence>
<organism evidence="3 4">
    <name type="scientific">Saliphagus infecundisoli</name>
    <dbReference type="NCBI Taxonomy" id="1849069"/>
    <lineage>
        <taxon>Archaea</taxon>
        <taxon>Methanobacteriati</taxon>
        <taxon>Methanobacteriota</taxon>
        <taxon>Stenosarchaea group</taxon>
        <taxon>Halobacteria</taxon>
        <taxon>Halobacteriales</taxon>
        <taxon>Natrialbaceae</taxon>
        <taxon>Saliphagus</taxon>
    </lineage>
</organism>
<dbReference type="Proteomes" id="UP001595925">
    <property type="component" value="Unassembled WGS sequence"/>
</dbReference>
<proteinExistence type="predicted"/>
<dbReference type="Gene3D" id="2.30.110.10">
    <property type="entry name" value="Electron Transport, Fmn-binding Protein, Chain A"/>
    <property type="match status" value="1"/>
</dbReference>
<dbReference type="Pfam" id="PF01243">
    <property type="entry name" value="PNPOx_N"/>
    <property type="match status" value="1"/>
</dbReference>
<dbReference type="EC" id="1.-.-.-" evidence="3"/>
<name>A0ABD5QDC7_9EURY</name>
<dbReference type="InterPro" id="IPR011576">
    <property type="entry name" value="Pyridox_Oxase_N"/>
</dbReference>
<gene>
    <name evidence="3" type="ORF">ACFPFO_08115</name>
</gene>
<evidence type="ECO:0000313" key="3">
    <source>
        <dbReference type="EMBL" id="MFC4987728.1"/>
    </source>
</evidence>
<dbReference type="GO" id="GO:0016491">
    <property type="term" value="F:oxidoreductase activity"/>
    <property type="evidence" value="ECO:0007669"/>
    <property type="project" value="UniProtKB-KW"/>
</dbReference>